<feature type="compositionally biased region" description="Basic and acidic residues" evidence="1">
    <location>
        <begin position="34"/>
        <end position="44"/>
    </location>
</feature>
<name>A0A7R9FWW8_TIMSH</name>
<evidence type="ECO:0000313" key="2">
    <source>
        <dbReference type="EMBL" id="CAD7258191.1"/>
    </source>
</evidence>
<accession>A0A7R9FWW8</accession>
<feature type="region of interest" description="Disordered" evidence="1">
    <location>
        <begin position="34"/>
        <end position="63"/>
    </location>
</feature>
<proteinExistence type="predicted"/>
<dbReference type="AlphaFoldDB" id="A0A7R9FWW8"/>
<organism evidence="2">
    <name type="scientific">Timema shepardi</name>
    <name type="common">Walking stick</name>
    <dbReference type="NCBI Taxonomy" id="629360"/>
    <lineage>
        <taxon>Eukaryota</taxon>
        <taxon>Metazoa</taxon>
        <taxon>Ecdysozoa</taxon>
        <taxon>Arthropoda</taxon>
        <taxon>Hexapoda</taxon>
        <taxon>Insecta</taxon>
        <taxon>Pterygota</taxon>
        <taxon>Neoptera</taxon>
        <taxon>Polyneoptera</taxon>
        <taxon>Phasmatodea</taxon>
        <taxon>Timematodea</taxon>
        <taxon>Timematoidea</taxon>
        <taxon>Timematidae</taxon>
        <taxon>Timema</taxon>
    </lineage>
</organism>
<gene>
    <name evidence="2" type="ORF">TSIB3V08_LOCUS2431</name>
</gene>
<protein>
    <submittedName>
        <fullName evidence="2">Uncharacterized protein</fullName>
    </submittedName>
</protein>
<reference evidence="2" key="1">
    <citation type="submission" date="2020-11" db="EMBL/GenBank/DDBJ databases">
        <authorList>
            <person name="Tran Van P."/>
        </authorList>
    </citation>
    <scope>NUCLEOTIDE SEQUENCE</scope>
</reference>
<sequence>MRPVTTVTRRKVVFLAGVRWNEITGRAPPQVVDRRVLDPAEAHTDPGTIRSGIDGTPSGAGNRDLQLLRDSQRRHHSVVHLRRCWAFLGQDEKIST</sequence>
<dbReference type="EMBL" id="OC000737">
    <property type="protein sequence ID" value="CAD7258191.1"/>
    <property type="molecule type" value="Genomic_DNA"/>
</dbReference>
<evidence type="ECO:0000256" key="1">
    <source>
        <dbReference type="SAM" id="MobiDB-lite"/>
    </source>
</evidence>